<comment type="caution">
    <text evidence="2">The sequence shown here is derived from an EMBL/GenBank/DDBJ whole genome shotgun (WGS) entry which is preliminary data.</text>
</comment>
<evidence type="ECO:0000256" key="1">
    <source>
        <dbReference type="SAM" id="MobiDB-lite"/>
    </source>
</evidence>
<feature type="compositionally biased region" description="Acidic residues" evidence="1">
    <location>
        <begin position="282"/>
        <end position="301"/>
    </location>
</feature>
<organism evidence="2 3">
    <name type="scientific">Cerrena zonata</name>
    <dbReference type="NCBI Taxonomy" id="2478898"/>
    <lineage>
        <taxon>Eukaryota</taxon>
        <taxon>Fungi</taxon>
        <taxon>Dikarya</taxon>
        <taxon>Basidiomycota</taxon>
        <taxon>Agaricomycotina</taxon>
        <taxon>Agaricomycetes</taxon>
        <taxon>Polyporales</taxon>
        <taxon>Cerrenaceae</taxon>
        <taxon>Cerrena</taxon>
    </lineage>
</organism>
<protein>
    <submittedName>
        <fullName evidence="2">Uncharacterized protein</fullName>
    </submittedName>
</protein>
<gene>
    <name evidence="2" type="ORF">QCA50_012960</name>
</gene>
<dbReference type="AlphaFoldDB" id="A0AAW0FX57"/>
<name>A0AAW0FX57_9APHY</name>
<evidence type="ECO:0000313" key="3">
    <source>
        <dbReference type="Proteomes" id="UP001385951"/>
    </source>
</evidence>
<feature type="region of interest" description="Disordered" evidence="1">
    <location>
        <begin position="77"/>
        <end position="97"/>
    </location>
</feature>
<feature type="region of interest" description="Disordered" evidence="1">
    <location>
        <begin position="246"/>
        <end position="301"/>
    </location>
</feature>
<accession>A0AAW0FX57</accession>
<dbReference type="Proteomes" id="UP001385951">
    <property type="component" value="Unassembled WGS sequence"/>
</dbReference>
<feature type="region of interest" description="Disordered" evidence="1">
    <location>
        <begin position="190"/>
        <end position="231"/>
    </location>
</feature>
<evidence type="ECO:0000313" key="2">
    <source>
        <dbReference type="EMBL" id="KAK7683984.1"/>
    </source>
</evidence>
<proteinExistence type="predicted"/>
<keyword evidence="3" id="KW-1185">Reference proteome</keyword>
<feature type="compositionally biased region" description="Acidic residues" evidence="1">
    <location>
        <begin position="449"/>
        <end position="459"/>
    </location>
</feature>
<feature type="compositionally biased region" description="Acidic residues" evidence="1">
    <location>
        <begin position="405"/>
        <end position="414"/>
    </location>
</feature>
<feature type="region of interest" description="Disordered" evidence="1">
    <location>
        <begin position="397"/>
        <end position="485"/>
    </location>
</feature>
<reference evidence="2 3" key="1">
    <citation type="submission" date="2022-09" db="EMBL/GenBank/DDBJ databases">
        <authorList>
            <person name="Palmer J.M."/>
        </authorList>
    </citation>
    <scope>NUCLEOTIDE SEQUENCE [LARGE SCALE GENOMIC DNA]</scope>
    <source>
        <strain evidence="2 3">DSM 7382</strain>
    </source>
</reference>
<sequence length="485" mass="54350">MPISNNLKEHLRHLSQERAHAVDSGLIAIMNQASDVAAPVPRTVRPLQNSTQINIPAANDKEQIDDDIIDITPVVAGQNTSTQNRPLQIPSTKRQSTLDDRLVKKTKPNDLGKDDVKLLQDYIRICEAKINLLNEKNSITESTSISVDDKQRFFNLKFKPRFDKINNNQVKLRSKLLFLNNDSIDDTDLINSLSENPSPAKQDSLNQLDGIDFTSDFSDTNIDDAPPSPNQLKMNLEEARQIVLNTKSNHPPPPAPLPHSDNDDEDDFGNNTFEGLYTPPNEADDNYDLSDFIDDNDDASVDDSYRDTQVRLESENNNIIVDDDEINNLKLSQDVADKLGVNYNVANSEIDLVSDVDDNSTMNDKKPNLEEKEFEDTVEEIDDLDCTTQFNQERELNNHDIIEISSDDDDDDDDIGNRNDDEIDEIVSSSIPTFPAKTQKPIPISNDSDFGDTDDEELLELMNNNSSKSTLPSSTQLPQDIPPAT</sequence>
<feature type="region of interest" description="Disordered" evidence="1">
    <location>
        <begin position="358"/>
        <end position="377"/>
    </location>
</feature>
<feature type="compositionally biased region" description="Polar residues" evidence="1">
    <location>
        <begin position="77"/>
        <end position="95"/>
    </location>
</feature>
<feature type="compositionally biased region" description="Polar residues" evidence="1">
    <location>
        <begin position="190"/>
        <end position="207"/>
    </location>
</feature>
<dbReference type="EMBL" id="JASBNA010000028">
    <property type="protein sequence ID" value="KAK7683984.1"/>
    <property type="molecule type" value="Genomic_DNA"/>
</dbReference>
<feature type="compositionally biased region" description="Polar residues" evidence="1">
    <location>
        <begin position="462"/>
        <end position="478"/>
    </location>
</feature>